<feature type="domain" description="4Fe-4S ferredoxin-type" evidence="8">
    <location>
        <begin position="1"/>
        <end position="29"/>
    </location>
</feature>
<dbReference type="GO" id="GO:0016491">
    <property type="term" value="F:oxidoreductase activity"/>
    <property type="evidence" value="ECO:0007669"/>
    <property type="project" value="UniProtKB-ARBA"/>
</dbReference>
<evidence type="ECO:0000256" key="7">
    <source>
        <dbReference type="ARBA" id="ARBA00023014"/>
    </source>
</evidence>
<dbReference type="Proteomes" id="UP000590964">
    <property type="component" value="Unassembled WGS sequence"/>
</dbReference>
<keyword evidence="7" id="KW-0411">Iron-sulfur</keyword>
<evidence type="ECO:0000313" key="9">
    <source>
        <dbReference type="EMBL" id="HIH21207.1"/>
    </source>
</evidence>
<feature type="domain" description="4Fe-4S ferredoxin-type" evidence="8">
    <location>
        <begin position="30"/>
        <end position="59"/>
    </location>
</feature>
<evidence type="ECO:0000256" key="5">
    <source>
        <dbReference type="ARBA" id="ARBA00022982"/>
    </source>
</evidence>
<organism evidence="10 11">
    <name type="scientific">Candidatus Iainarchaeum sp</name>
    <dbReference type="NCBI Taxonomy" id="3101447"/>
    <lineage>
        <taxon>Archaea</taxon>
        <taxon>Candidatus Iainarchaeota</taxon>
        <taxon>Candidatus Iainarchaeia</taxon>
        <taxon>Candidatus Iainarchaeales</taxon>
        <taxon>Candidatus Iainarchaeaceae</taxon>
        <taxon>Candidatus Iainarchaeum</taxon>
    </lineage>
</organism>
<keyword evidence="3" id="KW-0479">Metal-binding</keyword>
<evidence type="ECO:0000256" key="3">
    <source>
        <dbReference type="ARBA" id="ARBA00022723"/>
    </source>
</evidence>
<dbReference type="PANTHER" id="PTHR43687:SF6">
    <property type="entry name" value="L-ASPARTATE SEMIALDEHYDE SULFURTRANSFERASE IRON-SULFUR SUBUNIT"/>
    <property type="match status" value="1"/>
</dbReference>
<dbReference type="EMBL" id="DUFW01000015">
    <property type="protein sequence ID" value="HIH21207.1"/>
    <property type="molecule type" value="Genomic_DNA"/>
</dbReference>
<evidence type="ECO:0000256" key="2">
    <source>
        <dbReference type="ARBA" id="ARBA00022485"/>
    </source>
</evidence>
<dbReference type="InterPro" id="IPR050572">
    <property type="entry name" value="Fe-S_Ferredoxin"/>
</dbReference>
<evidence type="ECO:0000313" key="10">
    <source>
        <dbReference type="EMBL" id="HIH33419.1"/>
    </source>
</evidence>
<dbReference type="Proteomes" id="UP000527315">
    <property type="component" value="Unassembled WGS sequence"/>
</dbReference>
<dbReference type="EMBL" id="DUFJ01000093">
    <property type="protein sequence ID" value="HIH33419.1"/>
    <property type="molecule type" value="Genomic_DNA"/>
</dbReference>
<evidence type="ECO:0000256" key="6">
    <source>
        <dbReference type="ARBA" id="ARBA00023004"/>
    </source>
</evidence>
<name>A0A7J4KWC6_9ARCH</name>
<dbReference type="Pfam" id="PF00037">
    <property type="entry name" value="Fer4"/>
    <property type="match status" value="2"/>
</dbReference>
<accession>A0A7J4KWC6</accession>
<protein>
    <submittedName>
        <fullName evidence="10">4Fe-4S binding protein</fullName>
    </submittedName>
</protein>
<evidence type="ECO:0000313" key="11">
    <source>
        <dbReference type="Proteomes" id="UP000527315"/>
    </source>
</evidence>
<dbReference type="PROSITE" id="PS00198">
    <property type="entry name" value="4FE4S_FER_1"/>
    <property type="match status" value="1"/>
</dbReference>
<dbReference type="PANTHER" id="PTHR43687">
    <property type="entry name" value="ADENYLYLSULFATE REDUCTASE, BETA SUBUNIT"/>
    <property type="match status" value="1"/>
</dbReference>
<proteinExistence type="predicted"/>
<evidence type="ECO:0000313" key="12">
    <source>
        <dbReference type="Proteomes" id="UP000590964"/>
    </source>
</evidence>
<dbReference type="PROSITE" id="PS51379">
    <property type="entry name" value="4FE4S_FER_2"/>
    <property type="match status" value="2"/>
</dbReference>
<reference evidence="10 12" key="1">
    <citation type="journal article" date="2020" name="bioRxiv">
        <title>A rank-normalized archaeal taxonomy based on genome phylogeny resolves widespread incomplete and uneven classifications.</title>
        <authorList>
            <person name="Rinke C."/>
            <person name="Chuvochina M."/>
            <person name="Mussig A.J."/>
            <person name="Chaumeil P.-A."/>
            <person name="Waite D.W."/>
            <person name="Whitman W.B."/>
            <person name="Parks D.H."/>
            <person name="Hugenholtz P."/>
        </authorList>
    </citation>
    <scope>NUCLEOTIDE SEQUENCE</scope>
    <source>
        <strain evidence="10">UBA10036</strain>
    </source>
</reference>
<sequence length="65" mass="7301">MGIKIDRQKCCYCGACVAVCPVNCLELKETRIVSDNDRCINCMACVRMCPVAAIEMRKELKGRED</sequence>
<keyword evidence="6" id="KW-0408">Iron</keyword>
<evidence type="ECO:0000259" key="8">
    <source>
        <dbReference type="PROSITE" id="PS51379"/>
    </source>
</evidence>
<dbReference type="InterPro" id="IPR017900">
    <property type="entry name" value="4Fe4S_Fe_S_CS"/>
</dbReference>
<dbReference type="Gene3D" id="3.30.70.3270">
    <property type="match status" value="1"/>
</dbReference>
<dbReference type="AlphaFoldDB" id="A0A7J4KWC6"/>
<keyword evidence="5" id="KW-0249">Electron transport</keyword>
<gene>
    <name evidence="9" type="ORF">HA222_00905</name>
    <name evidence="10" type="ORF">HA227_04165</name>
</gene>
<evidence type="ECO:0000256" key="4">
    <source>
        <dbReference type="ARBA" id="ARBA00022737"/>
    </source>
</evidence>
<keyword evidence="4" id="KW-0677">Repeat</keyword>
<keyword evidence="1" id="KW-0813">Transport</keyword>
<comment type="caution">
    <text evidence="10">The sequence shown here is derived from an EMBL/GenBank/DDBJ whole genome shotgun (WGS) entry which is preliminary data.</text>
</comment>
<dbReference type="GO" id="GO:0046872">
    <property type="term" value="F:metal ion binding"/>
    <property type="evidence" value="ECO:0007669"/>
    <property type="project" value="UniProtKB-KW"/>
</dbReference>
<evidence type="ECO:0000256" key="1">
    <source>
        <dbReference type="ARBA" id="ARBA00022448"/>
    </source>
</evidence>
<dbReference type="SUPFAM" id="SSF54862">
    <property type="entry name" value="4Fe-4S ferredoxins"/>
    <property type="match status" value="1"/>
</dbReference>
<dbReference type="GO" id="GO:0051539">
    <property type="term" value="F:4 iron, 4 sulfur cluster binding"/>
    <property type="evidence" value="ECO:0007669"/>
    <property type="project" value="UniProtKB-KW"/>
</dbReference>
<keyword evidence="2" id="KW-0004">4Fe-4S</keyword>
<dbReference type="InterPro" id="IPR017896">
    <property type="entry name" value="4Fe4S_Fe-S-bd"/>
</dbReference>
<dbReference type="Gene3D" id="3.30.70.20">
    <property type="match status" value="1"/>
</dbReference>